<sequence>MWTGVEECGCWDETNENEMSALALEFKYKVLAPPQLPTPVLCRENPNQRLNLRDRDTVRTRECTLASLLNSPSL</sequence>
<keyword evidence="2" id="KW-1185">Reference proteome</keyword>
<organism evidence="1 2">
    <name type="scientific">Cotesia glomerata</name>
    <name type="common">Lepidopteran parasitic wasp</name>
    <name type="synonym">Apanteles glomeratus</name>
    <dbReference type="NCBI Taxonomy" id="32391"/>
    <lineage>
        <taxon>Eukaryota</taxon>
        <taxon>Metazoa</taxon>
        <taxon>Ecdysozoa</taxon>
        <taxon>Arthropoda</taxon>
        <taxon>Hexapoda</taxon>
        <taxon>Insecta</taxon>
        <taxon>Pterygota</taxon>
        <taxon>Neoptera</taxon>
        <taxon>Endopterygota</taxon>
        <taxon>Hymenoptera</taxon>
        <taxon>Apocrita</taxon>
        <taxon>Ichneumonoidea</taxon>
        <taxon>Braconidae</taxon>
        <taxon>Microgastrinae</taxon>
        <taxon>Cotesia</taxon>
    </lineage>
</organism>
<reference evidence="1 2" key="1">
    <citation type="journal article" date="2021" name="J. Hered.">
        <title>A chromosome-level genome assembly of the parasitoid wasp, Cotesia glomerata (Hymenoptera: Braconidae).</title>
        <authorList>
            <person name="Pinto B.J."/>
            <person name="Weis J.J."/>
            <person name="Gamble T."/>
            <person name="Ode P.J."/>
            <person name="Paul R."/>
            <person name="Zaspel J.M."/>
        </authorList>
    </citation>
    <scope>NUCLEOTIDE SEQUENCE [LARGE SCALE GENOMIC DNA]</scope>
    <source>
        <strain evidence="1">CgM1</strain>
    </source>
</reference>
<accession>A0AAV7IPQ9</accession>
<gene>
    <name evidence="1" type="ORF">KQX54_007679</name>
</gene>
<evidence type="ECO:0000313" key="2">
    <source>
        <dbReference type="Proteomes" id="UP000826195"/>
    </source>
</evidence>
<evidence type="ECO:0000313" key="1">
    <source>
        <dbReference type="EMBL" id="KAH0554110.1"/>
    </source>
</evidence>
<name>A0AAV7IPQ9_COTGL</name>
<dbReference type="EMBL" id="JAHXZJ010001119">
    <property type="protein sequence ID" value="KAH0554110.1"/>
    <property type="molecule type" value="Genomic_DNA"/>
</dbReference>
<protein>
    <submittedName>
        <fullName evidence="1">Uncharacterized protein</fullName>
    </submittedName>
</protein>
<dbReference type="AlphaFoldDB" id="A0AAV7IPQ9"/>
<comment type="caution">
    <text evidence="1">The sequence shown here is derived from an EMBL/GenBank/DDBJ whole genome shotgun (WGS) entry which is preliminary data.</text>
</comment>
<dbReference type="Proteomes" id="UP000826195">
    <property type="component" value="Unassembled WGS sequence"/>
</dbReference>
<proteinExistence type="predicted"/>